<dbReference type="SUPFAM" id="SSF53271">
    <property type="entry name" value="PRTase-like"/>
    <property type="match status" value="2"/>
</dbReference>
<evidence type="ECO:0000256" key="1">
    <source>
        <dbReference type="ARBA" id="ARBA00004996"/>
    </source>
</evidence>
<dbReference type="GO" id="GO:0002189">
    <property type="term" value="C:ribose phosphate diphosphokinase complex"/>
    <property type="evidence" value="ECO:0007669"/>
    <property type="project" value="TreeGrafter"/>
</dbReference>
<evidence type="ECO:0000313" key="14">
    <source>
        <dbReference type="Proteomes" id="UP000095751"/>
    </source>
</evidence>
<evidence type="ECO:0000256" key="4">
    <source>
        <dbReference type="ARBA" id="ARBA00022679"/>
    </source>
</evidence>
<dbReference type="Pfam" id="PF13793">
    <property type="entry name" value="Pribosyltran_N"/>
    <property type="match status" value="1"/>
</dbReference>
<dbReference type="GO" id="GO:0004749">
    <property type="term" value="F:ribose phosphate diphosphokinase activity"/>
    <property type="evidence" value="ECO:0007669"/>
    <property type="project" value="UniProtKB-EC"/>
</dbReference>
<evidence type="ECO:0000256" key="5">
    <source>
        <dbReference type="ARBA" id="ARBA00022723"/>
    </source>
</evidence>
<dbReference type="AlphaFoldDB" id="A0A1E7F8Z8"/>
<keyword evidence="4" id="KW-0808">Transferase</keyword>
<evidence type="ECO:0000256" key="6">
    <source>
        <dbReference type="ARBA" id="ARBA00022727"/>
    </source>
</evidence>
<keyword evidence="9" id="KW-0067">ATP-binding</keyword>
<dbReference type="InterPro" id="IPR000836">
    <property type="entry name" value="PRTase_dom"/>
</dbReference>
<dbReference type="EC" id="2.7.6.1" evidence="3"/>
<protein>
    <recommendedName>
        <fullName evidence="3">ribose-phosphate diphosphokinase</fullName>
        <ecNumber evidence="3">2.7.6.1</ecNumber>
    </recommendedName>
</protein>
<evidence type="ECO:0000256" key="2">
    <source>
        <dbReference type="ARBA" id="ARBA00006478"/>
    </source>
</evidence>
<dbReference type="PANTHER" id="PTHR10210:SF32">
    <property type="entry name" value="RIBOSE-PHOSPHATE PYROPHOSPHOKINASE 2"/>
    <property type="match status" value="1"/>
</dbReference>
<dbReference type="SMART" id="SM01400">
    <property type="entry name" value="Pribosyltran_N"/>
    <property type="match status" value="1"/>
</dbReference>
<dbReference type="OrthoDB" id="413572at2759"/>
<feature type="domain" description="Ribose-phosphate pyrophosphokinase N-terminal" evidence="12">
    <location>
        <begin position="18"/>
        <end position="130"/>
    </location>
</feature>
<dbReference type="GO" id="GO:0005737">
    <property type="term" value="C:cytoplasm"/>
    <property type="evidence" value="ECO:0007669"/>
    <property type="project" value="TreeGrafter"/>
</dbReference>
<dbReference type="InParanoid" id="A0A1E7F8Z8"/>
<dbReference type="CDD" id="cd06223">
    <property type="entry name" value="PRTases_typeI"/>
    <property type="match status" value="1"/>
</dbReference>
<evidence type="ECO:0000256" key="8">
    <source>
        <dbReference type="ARBA" id="ARBA00022777"/>
    </source>
</evidence>
<dbReference type="KEGG" id="fcy:FRACYDRAFT_188245"/>
<reference evidence="13 14" key="1">
    <citation type="submission" date="2016-09" db="EMBL/GenBank/DDBJ databases">
        <title>Extensive genetic diversity and differential bi-allelic expression allows diatom success in the polar Southern Ocean.</title>
        <authorList>
            <consortium name="DOE Joint Genome Institute"/>
            <person name="Mock T."/>
            <person name="Otillar R.P."/>
            <person name="Strauss J."/>
            <person name="Dupont C."/>
            <person name="Frickenhaus S."/>
            <person name="Maumus F."/>
            <person name="Mcmullan M."/>
            <person name="Sanges R."/>
            <person name="Schmutz J."/>
            <person name="Toseland A."/>
            <person name="Valas R."/>
            <person name="Veluchamy A."/>
            <person name="Ward B.J."/>
            <person name="Allen A."/>
            <person name="Barry K."/>
            <person name="Falciatore A."/>
            <person name="Ferrante M."/>
            <person name="Fortunato A.E."/>
            <person name="Gloeckner G."/>
            <person name="Gruber A."/>
            <person name="Hipkin R."/>
            <person name="Janech M."/>
            <person name="Kroth P."/>
            <person name="Leese F."/>
            <person name="Lindquist E."/>
            <person name="Lyon B.R."/>
            <person name="Martin J."/>
            <person name="Mayer C."/>
            <person name="Parker M."/>
            <person name="Quesneville H."/>
            <person name="Raymond J."/>
            <person name="Uhlig C."/>
            <person name="Valentin K.U."/>
            <person name="Worden A.Z."/>
            <person name="Armbrust E.V."/>
            <person name="Bowler C."/>
            <person name="Green B."/>
            <person name="Moulton V."/>
            <person name="Van Oosterhout C."/>
            <person name="Grigoriev I."/>
        </authorList>
    </citation>
    <scope>NUCLEOTIDE SEQUENCE [LARGE SCALE GENOMIC DNA]</scope>
    <source>
        <strain evidence="13 14">CCMP1102</strain>
    </source>
</reference>
<dbReference type="EMBL" id="KV784360">
    <property type="protein sequence ID" value="OEU14642.1"/>
    <property type="molecule type" value="Genomic_DNA"/>
</dbReference>
<comment type="similarity">
    <text evidence="2">Belongs to the ribose-phosphate pyrophosphokinase family.</text>
</comment>
<accession>A0A1E7F8Z8</accession>
<gene>
    <name evidence="13" type="ORF">FRACYDRAFT_188245</name>
</gene>
<keyword evidence="5" id="KW-0479">Metal-binding</keyword>
<dbReference type="GO" id="GO:0006164">
    <property type="term" value="P:purine nucleotide biosynthetic process"/>
    <property type="evidence" value="ECO:0007669"/>
    <property type="project" value="TreeGrafter"/>
</dbReference>
<dbReference type="GO" id="GO:0016301">
    <property type="term" value="F:kinase activity"/>
    <property type="evidence" value="ECO:0007669"/>
    <property type="project" value="UniProtKB-KW"/>
</dbReference>
<sequence length="350" mass="38501">MYFYKTPKIKSKKKSKFVLLAGPSSEALGGDIAHLLGCDLNRMNVGKYNDGETSVEIGDSVRGKHIYLICSTSSDDAVLELAFMISTLRRSSVKSITAVIPYYGYSRQDQQFGREPIAASDVAIMYQEMGVDHVMCLDLHNDSLRGFFQPSVPVENLMPVPVAAAYFNEEFGDADSNITVVASHEGQVNRAAIFRTVLQRLSGKNTELAFITKNRQSRGETKYTPQVVGNVKGRKCIIVDDLVNTGTTLESNVEKLADLGAESIHAWATHGVFGPKELCRARERIGNMKDLDYLLISNSVMNDGTLPANIRQLNVAPLLAEAIARSFHNESVSGILNLDEAIAERYDSEN</sequence>
<dbReference type="NCBIfam" id="TIGR01251">
    <property type="entry name" value="ribP_PPkin"/>
    <property type="match status" value="1"/>
</dbReference>
<keyword evidence="8 13" id="KW-0418">Kinase</keyword>
<keyword evidence="14" id="KW-1185">Reference proteome</keyword>
<dbReference type="GO" id="GO:0000287">
    <property type="term" value="F:magnesium ion binding"/>
    <property type="evidence" value="ECO:0007669"/>
    <property type="project" value="InterPro"/>
</dbReference>
<evidence type="ECO:0000259" key="12">
    <source>
        <dbReference type="Pfam" id="PF13793"/>
    </source>
</evidence>
<dbReference type="Proteomes" id="UP000095751">
    <property type="component" value="Unassembled WGS sequence"/>
</dbReference>
<comment type="catalytic activity">
    <reaction evidence="11">
        <text>D-ribose 5-phosphate + ATP = 5-phospho-alpha-D-ribose 1-diphosphate + AMP + H(+)</text>
        <dbReference type="Rhea" id="RHEA:15609"/>
        <dbReference type="ChEBI" id="CHEBI:15378"/>
        <dbReference type="ChEBI" id="CHEBI:30616"/>
        <dbReference type="ChEBI" id="CHEBI:58017"/>
        <dbReference type="ChEBI" id="CHEBI:78346"/>
        <dbReference type="ChEBI" id="CHEBI:456215"/>
        <dbReference type="EC" id="2.7.6.1"/>
    </reaction>
</comment>
<keyword evidence="10" id="KW-0460">Magnesium</keyword>
<dbReference type="InterPro" id="IPR005946">
    <property type="entry name" value="Rib-P_diPkinase"/>
</dbReference>
<evidence type="ECO:0000256" key="9">
    <source>
        <dbReference type="ARBA" id="ARBA00022840"/>
    </source>
</evidence>
<keyword evidence="7" id="KW-0547">Nucleotide-binding</keyword>
<organism evidence="13 14">
    <name type="scientific">Fragilariopsis cylindrus CCMP1102</name>
    <dbReference type="NCBI Taxonomy" id="635003"/>
    <lineage>
        <taxon>Eukaryota</taxon>
        <taxon>Sar</taxon>
        <taxon>Stramenopiles</taxon>
        <taxon>Ochrophyta</taxon>
        <taxon>Bacillariophyta</taxon>
        <taxon>Bacillariophyceae</taxon>
        <taxon>Bacillariophycidae</taxon>
        <taxon>Bacillariales</taxon>
        <taxon>Bacillariaceae</taxon>
        <taxon>Fragilariopsis</taxon>
    </lineage>
</organism>
<evidence type="ECO:0000256" key="7">
    <source>
        <dbReference type="ARBA" id="ARBA00022741"/>
    </source>
</evidence>
<dbReference type="PANTHER" id="PTHR10210">
    <property type="entry name" value="RIBOSE-PHOSPHATE DIPHOSPHOKINASE FAMILY MEMBER"/>
    <property type="match status" value="1"/>
</dbReference>
<dbReference type="Pfam" id="PF14572">
    <property type="entry name" value="Pribosyl_synth"/>
    <property type="match status" value="1"/>
</dbReference>
<evidence type="ECO:0000256" key="3">
    <source>
        <dbReference type="ARBA" id="ARBA00013247"/>
    </source>
</evidence>
<dbReference type="InterPro" id="IPR029099">
    <property type="entry name" value="Pribosyltran_N"/>
</dbReference>
<dbReference type="GO" id="GO:0006015">
    <property type="term" value="P:5-phosphoribose 1-diphosphate biosynthetic process"/>
    <property type="evidence" value="ECO:0007669"/>
    <property type="project" value="TreeGrafter"/>
</dbReference>
<dbReference type="GO" id="GO:0005524">
    <property type="term" value="F:ATP binding"/>
    <property type="evidence" value="ECO:0007669"/>
    <property type="project" value="UniProtKB-KW"/>
</dbReference>
<evidence type="ECO:0000313" key="13">
    <source>
        <dbReference type="EMBL" id="OEU14642.1"/>
    </source>
</evidence>
<comment type="pathway">
    <text evidence="1">Metabolic intermediate biosynthesis; 5-phospho-alpha-D-ribose 1-diphosphate biosynthesis; 5-phospho-alpha-D-ribose 1-diphosphate from D-ribose 5-phosphate (route I): step 1/1.</text>
</comment>
<name>A0A1E7F8Z8_9STRA</name>
<keyword evidence="6" id="KW-0545">Nucleotide biosynthesis</keyword>
<dbReference type="FunFam" id="3.40.50.2020:FF:000007">
    <property type="entry name" value="Ribose-phosphate pyrophosphokinase"/>
    <property type="match status" value="1"/>
</dbReference>
<evidence type="ECO:0000256" key="10">
    <source>
        <dbReference type="ARBA" id="ARBA00022842"/>
    </source>
</evidence>
<evidence type="ECO:0000256" key="11">
    <source>
        <dbReference type="ARBA" id="ARBA00049535"/>
    </source>
</evidence>
<dbReference type="Gene3D" id="3.40.50.2020">
    <property type="match status" value="2"/>
</dbReference>
<proteinExistence type="inferred from homology"/>
<dbReference type="InterPro" id="IPR029057">
    <property type="entry name" value="PRTase-like"/>
</dbReference>